<gene>
    <name evidence="11" type="ORF">PXEA_LOCUS4514</name>
</gene>
<keyword evidence="5" id="KW-0297">G-protein coupled receptor</keyword>
<comment type="subcellular location">
    <subcellularLocation>
        <location evidence="1">Cell membrane</location>
        <topology evidence="1">Multi-pass membrane protein</topology>
    </subcellularLocation>
</comment>
<dbReference type="GO" id="GO:0005886">
    <property type="term" value="C:plasma membrane"/>
    <property type="evidence" value="ECO:0007669"/>
    <property type="project" value="UniProtKB-SubCell"/>
</dbReference>
<feature type="transmembrane region" description="Helical" evidence="9">
    <location>
        <begin position="72"/>
        <end position="93"/>
    </location>
</feature>
<accession>A0A3S5B240</accession>
<dbReference type="SUPFAM" id="SSF81321">
    <property type="entry name" value="Family A G protein-coupled receptor-like"/>
    <property type="match status" value="1"/>
</dbReference>
<dbReference type="AlphaFoldDB" id="A0A3S5B240"/>
<evidence type="ECO:0000313" key="12">
    <source>
        <dbReference type="Proteomes" id="UP000784294"/>
    </source>
</evidence>
<feature type="domain" description="G-protein coupled receptors family 1 profile" evidence="10">
    <location>
        <begin position="51"/>
        <end position="107"/>
    </location>
</feature>
<keyword evidence="4 9" id="KW-1133">Transmembrane helix</keyword>
<reference evidence="11" key="1">
    <citation type="submission" date="2018-11" db="EMBL/GenBank/DDBJ databases">
        <authorList>
            <consortium name="Pathogen Informatics"/>
        </authorList>
    </citation>
    <scope>NUCLEOTIDE SEQUENCE</scope>
</reference>
<keyword evidence="12" id="KW-1185">Reference proteome</keyword>
<keyword evidence="7" id="KW-0675">Receptor</keyword>
<keyword evidence="2" id="KW-1003">Cell membrane</keyword>
<evidence type="ECO:0000256" key="8">
    <source>
        <dbReference type="ARBA" id="ARBA00023224"/>
    </source>
</evidence>
<dbReference type="Gene3D" id="1.20.1070.10">
    <property type="entry name" value="Rhodopsin 7-helix transmembrane proteins"/>
    <property type="match status" value="1"/>
</dbReference>
<evidence type="ECO:0000256" key="5">
    <source>
        <dbReference type="ARBA" id="ARBA00023040"/>
    </source>
</evidence>
<evidence type="ECO:0000256" key="4">
    <source>
        <dbReference type="ARBA" id="ARBA00022989"/>
    </source>
</evidence>
<dbReference type="OrthoDB" id="10034726at2759"/>
<dbReference type="InterPro" id="IPR017452">
    <property type="entry name" value="GPCR_Rhodpsn_7TM"/>
</dbReference>
<keyword evidence="3 9" id="KW-0812">Transmembrane</keyword>
<dbReference type="PROSITE" id="PS50262">
    <property type="entry name" value="G_PROTEIN_RECEP_F1_2"/>
    <property type="match status" value="1"/>
</dbReference>
<evidence type="ECO:0000256" key="3">
    <source>
        <dbReference type="ARBA" id="ARBA00022692"/>
    </source>
</evidence>
<organism evidence="11 12">
    <name type="scientific">Protopolystoma xenopodis</name>
    <dbReference type="NCBI Taxonomy" id="117903"/>
    <lineage>
        <taxon>Eukaryota</taxon>
        <taxon>Metazoa</taxon>
        <taxon>Spiralia</taxon>
        <taxon>Lophotrochozoa</taxon>
        <taxon>Platyhelminthes</taxon>
        <taxon>Monogenea</taxon>
        <taxon>Polyopisthocotylea</taxon>
        <taxon>Polystomatidea</taxon>
        <taxon>Polystomatidae</taxon>
        <taxon>Protopolystoma</taxon>
    </lineage>
</organism>
<dbReference type="Proteomes" id="UP000784294">
    <property type="component" value="Unassembled WGS sequence"/>
</dbReference>
<evidence type="ECO:0000259" key="10">
    <source>
        <dbReference type="PROSITE" id="PS50262"/>
    </source>
</evidence>
<evidence type="ECO:0000313" key="11">
    <source>
        <dbReference type="EMBL" id="VEL11074.1"/>
    </source>
</evidence>
<dbReference type="EMBL" id="CAAALY010010769">
    <property type="protein sequence ID" value="VEL11074.1"/>
    <property type="molecule type" value="Genomic_DNA"/>
</dbReference>
<dbReference type="PRINTS" id="PR00237">
    <property type="entry name" value="GPCRRHODOPSN"/>
</dbReference>
<evidence type="ECO:0000256" key="6">
    <source>
        <dbReference type="ARBA" id="ARBA00023136"/>
    </source>
</evidence>
<dbReference type="GO" id="GO:0004930">
    <property type="term" value="F:G protein-coupled receptor activity"/>
    <property type="evidence" value="ECO:0007669"/>
    <property type="project" value="UniProtKB-KW"/>
</dbReference>
<keyword evidence="8" id="KW-0807">Transducer</keyword>
<comment type="caution">
    <text evidence="11">The sequence shown here is derived from an EMBL/GenBank/DDBJ whole genome shotgun (WGS) entry which is preliminary data.</text>
</comment>
<keyword evidence="6 9" id="KW-0472">Membrane</keyword>
<sequence>MELTKNGLTEASSNARILLLAENVTENGPAAVKIKWQFTFLYLVSLGTVWGNVFVCLAVYLERKLRNRFNLFLVSLAISDMLCAVLVMPISAWRMIYGKYYSKHNIE</sequence>
<evidence type="ECO:0000256" key="1">
    <source>
        <dbReference type="ARBA" id="ARBA00004651"/>
    </source>
</evidence>
<feature type="transmembrane region" description="Helical" evidence="9">
    <location>
        <begin position="40"/>
        <end position="60"/>
    </location>
</feature>
<proteinExistence type="predicted"/>
<evidence type="ECO:0000256" key="2">
    <source>
        <dbReference type="ARBA" id="ARBA00022475"/>
    </source>
</evidence>
<evidence type="ECO:0000256" key="9">
    <source>
        <dbReference type="SAM" id="Phobius"/>
    </source>
</evidence>
<dbReference type="InterPro" id="IPR000276">
    <property type="entry name" value="GPCR_Rhodpsn"/>
</dbReference>
<name>A0A3S5B240_9PLAT</name>
<evidence type="ECO:0000256" key="7">
    <source>
        <dbReference type="ARBA" id="ARBA00023170"/>
    </source>
</evidence>
<dbReference type="PANTHER" id="PTHR24248">
    <property type="entry name" value="ADRENERGIC RECEPTOR-RELATED G-PROTEIN COUPLED RECEPTOR"/>
    <property type="match status" value="1"/>
</dbReference>
<protein>
    <recommendedName>
        <fullName evidence="10">G-protein coupled receptors family 1 profile domain-containing protein</fullName>
    </recommendedName>
</protein>
<dbReference type="Pfam" id="PF00001">
    <property type="entry name" value="7tm_1"/>
    <property type="match status" value="1"/>
</dbReference>